<dbReference type="PANTHER" id="PTHR24416:SF583">
    <property type="entry name" value="RECEPTOR PROTEIN-TYROSINE KINASE"/>
    <property type="match status" value="1"/>
</dbReference>
<dbReference type="GO" id="GO:0005524">
    <property type="term" value="F:ATP binding"/>
    <property type="evidence" value="ECO:0007669"/>
    <property type="project" value="UniProtKB-UniRule"/>
</dbReference>
<dbReference type="InterPro" id="IPR050122">
    <property type="entry name" value="RTK"/>
</dbReference>
<proteinExistence type="predicted"/>
<evidence type="ECO:0000256" key="1">
    <source>
        <dbReference type="ARBA" id="ARBA00004167"/>
    </source>
</evidence>
<evidence type="ECO:0008006" key="5">
    <source>
        <dbReference type="Google" id="ProtNLM"/>
    </source>
</evidence>
<dbReference type="PhylomeDB" id="A7TBS1"/>
<dbReference type="GO" id="GO:0016020">
    <property type="term" value="C:membrane"/>
    <property type="evidence" value="ECO:0007669"/>
    <property type="project" value="UniProtKB-SubCell"/>
</dbReference>
<feature type="non-terminal residue" evidence="3">
    <location>
        <position position="1"/>
    </location>
</feature>
<dbReference type="HOGENOM" id="CLU_1639651_0_0_1"/>
<feature type="binding site" evidence="2">
    <location>
        <position position="63"/>
    </location>
    <ligand>
        <name>ATP</name>
        <dbReference type="ChEBI" id="CHEBI:30616"/>
    </ligand>
</feature>
<dbReference type="InParanoid" id="A7TBS1"/>
<dbReference type="InterPro" id="IPR011009">
    <property type="entry name" value="Kinase-like_dom_sf"/>
</dbReference>
<organism evidence="3 4">
    <name type="scientific">Nematostella vectensis</name>
    <name type="common">Starlet sea anemone</name>
    <dbReference type="NCBI Taxonomy" id="45351"/>
    <lineage>
        <taxon>Eukaryota</taxon>
        <taxon>Metazoa</taxon>
        <taxon>Cnidaria</taxon>
        <taxon>Anthozoa</taxon>
        <taxon>Hexacorallia</taxon>
        <taxon>Actiniaria</taxon>
        <taxon>Edwardsiidae</taxon>
        <taxon>Nematostella</taxon>
    </lineage>
</organism>
<protein>
    <recommendedName>
        <fullName evidence="5">Protein kinase domain-containing protein</fullName>
    </recommendedName>
</protein>
<keyword evidence="4" id="KW-1185">Reference proteome</keyword>
<dbReference type="PROSITE" id="PS00107">
    <property type="entry name" value="PROTEIN_KINASE_ATP"/>
    <property type="match status" value="1"/>
</dbReference>
<dbReference type="Gene3D" id="3.30.200.20">
    <property type="entry name" value="Phosphorylase Kinase, domain 1"/>
    <property type="match status" value="1"/>
</dbReference>
<evidence type="ECO:0000313" key="4">
    <source>
        <dbReference type="Proteomes" id="UP000001593"/>
    </source>
</evidence>
<comment type="subcellular location">
    <subcellularLocation>
        <location evidence="1">Membrane</location>
        <topology evidence="1">Single-pass membrane protein</topology>
    </subcellularLocation>
</comment>
<dbReference type="AlphaFoldDB" id="A7TBS1"/>
<accession>A7TBS1</accession>
<dbReference type="STRING" id="45351.A7TBS1"/>
<dbReference type="EMBL" id="DS475610">
    <property type="protein sequence ID" value="EDO26534.1"/>
    <property type="molecule type" value="Genomic_DNA"/>
</dbReference>
<dbReference type="SUPFAM" id="SSF56112">
    <property type="entry name" value="Protein kinase-like (PK-like)"/>
    <property type="match status" value="1"/>
</dbReference>
<gene>
    <name evidence="3" type="ORF">NEMVEDRAFT_v1g224949</name>
</gene>
<evidence type="ECO:0000256" key="2">
    <source>
        <dbReference type="PROSITE-ProRule" id="PRU10141"/>
    </source>
</evidence>
<evidence type="ECO:0000313" key="3">
    <source>
        <dbReference type="EMBL" id="EDO26534.1"/>
    </source>
</evidence>
<name>A7TBS1_NEMVE</name>
<sequence length="162" mass="18634">PAVDGKGLDQPMELADPWEVSPTQVTFQDDLGQGAFGKVYKAELRHLPPALNKASMRGLSIKKNKGNSYIVAVKSIHEQLQLCIHRHRYLKITRYTIMKHCWEDQPKKRPTFSDLRMKFEYMLEADNPYLDLSEIDETKDYYLVPSFNSAMETSADNLEPKA</sequence>
<dbReference type="InterPro" id="IPR017441">
    <property type="entry name" value="Protein_kinase_ATP_BS"/>
</dbReference>
<dbReference type="Proteomes" id="UP000001593">
    <property type="component" value="Unassembled WGS sequence"/>
</dbReference>
<dbReference type="PANTHER" id="PTHR24416">
    <property type="entry name" value="TYROSINE-PROTEIN KINASE RECEPTOR"/>
    <property type="match status" value="1"/>
</dbReference>
<keyword evidence="2" id="KW-0067">ATP-binding</keyword>
<keyword evidence="2" id="KW-0547">Nucleotide-binding</keyword>
<reference evidence="3 4" key="1">
    <citation type="journal article" date="2007" name="Science">
        <title>Sea anemone genome reveals ancestral eumetazoan gene repertoire and genomic organization.</title>
        <authorList>
            <person name="Putnam N.H."/>
            <person name="Srivastava M."/>
            <person name="Hellsten U."/>
            <person name="Dirks B."/>
            <person name="Chapman J."/>
            <person name="Salamov A."/>
            <person name="Terry A."/>
            <person name="Shapiro H."/>
            <person name="Lindquist E."/>
            <person name="Kapitonov V.V."/>
            <person name="Jurka J."/>
            <person name="Genikhovich G."/>
            <person name="Grigoriev I.V."/>
            <person name="Lucas S.M."/>
            <person name="Steele R.E."/>
            <person name="Finnerty J.R."/>
            <person name="Technau U."/>
            <person name="Martindale M.Q."/>
            <person name="Rokhsar D.S."/>
        </authorList>
    </citation>
    <scope>NUCLEOTIDE SEQUENCE [LARGE SCALE GENOMIC DNA]</scope>
    <source>
        <strain evidence="4">CH2 X CH6</strain>
    </source>
</reference>